<evidence type="ECO:0000313" key="6">
    <source>
        <dbReference type="WBParaSite" id="SSLN_0001318201-mRNA-1"/>
    </source>
</evidence>
<dbReference type="Proteomes" id="UP000275846">
    <property type="component" value="Unassembled WGS sequence"/>
</dbReference>
<gene>
    <name evidence="4" type="ORF">SSLN_LOCUS12698</name>
</gene>
<dbReference type="Gene3D" id="3.30.460.90">
    <property type="match status" value="1"/>
</dbReference>
<dbReference type="AlphaFoldDB" id="A0A183T8A0"/>
<evidence type="ECO:0000256" key="1">
    <source>
        <dbReference type="ARBA" id="ARBA00008307"/>
    </source>
</evidence>
<sequence>MTDRGTSSLSEEHQMYGSAAGAADCQSTHDFYPANMPLQSYTTDGMNLPPGGYTLQSCGTSDAEQPEENANCPPPTLYKAAAPKHMATIYQSLKTFVSLRVDTRAVNIARNLREVVQIAQELLREVELQEPRFINTLKPIVNGGGGGGGVGEGRTTHTSKLGVEAERYEGLRVNSATEFEVILFLNQMGVFNFVDDGSVPGGAVLKLSDGRKRSMSLWVEFITASGYLSARKIRVRFHSLVAQAIDKCTYRGILQLVGHHSEVRIRIRDRYTLQITPAFRCQGLWPRSASHWPSNNRSANPNVWMLWPPPRLISEVKHEGFTLLSQESTYIRDKQTSAEGDAWLLDFYEAEESLLNQGSRQLCLNILTTLVERHLASTCATSEESSQQQQQQQHQHVEECYGAKVGVESPLIHDYYIKTLVLHECEKHPHEEDWTEFTIPDRISGILLQLISCLQHRHCPHYFLPQLNLFRRQTASAMELAARRAWGLLRTLITCPTAFERL</sequence>
<dbReference type="Pfam" id="PF03281">
    <property type="entry name" value="Mab-21"/>
    <property type="match status" value="1"/>
</dbReference>
<accession>A0A183T8A0</accession>
<dbReference type="STRING" id="70667.A0A183T8A0"/>
<feature type="domain" description="Mab-21-like HhH/H2TH-like" evidence="3">
    <location>
        <begin position="409"/>
        <end position="485"/>
    </location>
</feature>
<protein>
    <submittedName>
        <fullName evidence="6">Mab-21 domain-containing protein</fullName>
    </submittedName>
</protein>
<evidence type="ECO:0000313" key="4">
    <source>
        <dbReference type="EMBL" id="VDL99083.1"/>
    </source>
</evidence>
<keyword evidence="5" id="KW-1185">Reference proteome</keyword>
<feature type="domain" description="Mab-21-like nucleotidyltransferase" evidence="2">
    <location>
        <begin position="167"/>
        <end position="356"/>
    </location>
</feature>
<reference evidence="6" key="1">
    <citation type="submission" date="2016-06" db="UniProtKB">
        <authorList>
            <consortium name="WormBaseParasite"/>
        </authorList>
    </citation>
    <scope>IDENTIFICATION</scope>
</reference>
<dbReference type="SMART" id="SM01265">
    <property type="entry name" value="Mab-21"/>
    <property type="match status" value="1"/>
</dbReference>
<dbReference type="InterPro" id="IPR046903">
    <property type="entry name" value="Mab-21-like_nuc_Trfase"/>
</dbReference>
<organism evidence="6">
    <name type="scientific">Schistocephalus solidus</name>
    <name type="common">Tapeworm</name>
    <dbReference type="NCBI Taxonomy" id="70667"/>
    <lineage>
        <taxon>Eukaryota</taxon>
        <taxon>Metazoa</taxon>
        <taxon>Spiralia</taxon>
        <taxon>Lophotrochozoa</taxon>
        <taxon>Platyhelminthes</taxon>
        <taxon>Cestoda</taxon>
        <taxon>Eucestoda</taxon>
        <taxon>Diphyllobothriidea</taxon>
        <taxon>Diphyllobothriidae</taxon>
        <taxon>Schistocephalus</taxon>
    </lineage>
</organism>
<comment type="similarity">
    <text evidence="1">Belongs to the mab-21 family.</text>
</comment>
<name>A0A183T8A0_SCHSO</name>
<dbReference type="Pfam" id="PF20266">
    <property type="entry name" value="Mab-21_C"/>
    <property type="match status" value="1"/>
</dbReference>
<evidence type="ECO:0000313" key="5">
    <source>
        <dbReference type="Proteomes" id="UP000275846"/>
    </source>
</evidence>
<dbReference type="PANTHER" id="PTHR10656:SF70">
    <property type="entry name" value="PROTEIN MAB-21-RELATED"/>
    <property type="match status" value="1"/>
</dbReference>
<evidence type="ECO:0000259" key="2">
    <source>
        <dbReference type="Pfam" id="PF03281"/>
    </source>
</evidence>
<evidence type="ECO:0000259" key="3">
    <source>
        <dbReference type="Pfam" id="PF20266"/>
    </source>
</evidence>
<reference evidence="4 5" key="2">
    <citation type="submission" date="2018-11" db="EMBL/GenBank/DDBJ databases">
        <authorList>
            <consortium name="Pathogen Informatics"/>
        </authorList>
    </citation>
    <scope>NUCLEOTIDE SEQUENCE [LARGE SCALE GENOMIC DNA]</scope>
    <source>
        <strain evidence="4 5">NST_G2</strain>
    </source>
</reference>
<dbReference type="PANTHER" id="PTHR10656">
    <property type="entry name" value="CELL FATE DETERMINING PROTEIN MAB21-RELATED"/>
    <property type="match status" value="1"/>
</dbReference>
<dbReference type="OrthoDB" id="5961151at2759"/>
<dbReference type="InterPro" id="IPR024810">
    <property type="entry name" value="MAB21L/cGLR"/>
</dbReference>
<proteinExistence type="inferred from homology"/>
<dbReference type="Gene3D" id="1.10.1410.40">
    <property type="match status" value="1"/>
</dbReference>
<dbReference type="EMBL" id="UYSU01037472">
    <property type="protein sequence ID" value="VDL99083.1"/>
    <property type="molecule type" value="Genomic_DNA"/>
</dbReference>
<dbReference type="InterPro" id="IPR046906">
    <property type="entry name" value="Mab-21_HhH/H2TH-like"/>
</dbReference>
<dbReference type="WBParaSite" id="SSLN_0001318201-mRNA-1">
    <property type="protein sequence ID" value="SSLN_0001318201-mRNA-1"/>
    <property type="gene ID" value="SSLN_0001318201"/>
</dbReference>